<keyword evidence="2" id="KW-1185">Reference proteome</keyword>
<dbReference type="Proteomes" id="UP001409291">
    <property type="component" value="Unassembled WGS sequence"/>
</dbReference>
<dbReference type="InterPro" id="IPR008257">
    <property type="entry name" value="Pept_M19"/>
</dbReference>
<proteinExistence type="predicted"/>
<reference evidence="1 2" key="1">
    <citation type="submission" date="2024-04" db="EMBL/GenBank/DDBJ databases">
        <title>WGS of bacteria from Torrens River.</title>
        <authorList>
            <person name="Wyrsch E.R."/>
            <person name="Drigo B."/>
        </authorList>
    </citation>
    <scope>NUCLEOTIDE SEQUENCE [LARGE SCALE GENOMIC DNA]</scope>
    <source>
        <strain evidence="1 2">TWI391</strain>
    </source>
</reference>
<evidence type="ECO:0000313" key="2">
    <source>
        <dbReference type="Proteomes" id="UP001409291"/>
    </source>
</evidence>
<dbReference type="RefSeq" id="WP_183912382.1">
    <property type="nucleotide sequence ID" value="NZ_JBDJLH010000002.1"/>
</dbReference>
<dbReference type="Gene3D" id="3.20.20.140">
    <property type="entry name" value="Metal-dependent hydrolases"/>
    <property type="match status" value="1"/>
</dbReference>
<keyword evidence="1" id="KW-0224">Dipeptidase</keyword>
<keyword evidence="1" id="KW-0645">Protease</keyword>
<dbReference type="PANTHER" id="PTHR10443:SF12">
    <property type="entry name" value="DIPEPTIDASE"/>
    <property type="match status" value="1"/>
</dbReference>
<gene>
    <name evidence="1" type="ORF">ABE541_10930</name>
</gene>
<dbReference type="GO" id="GO:0016805">
    <property type="term" value="F:dipeptidase activity"/>
    <property type="evidence" value="ECO:0007669"/>
    <property type="project" value="UniProtKB-KW"/>
</dbReference>
<organism evidence="1 2">
    <name type="scientific">Sphingobacterium kitahiroshimense</name>
    <dbReference type="NCBI Taxonomy" id="470446"/>
    <lineage>
        <taxon>Bacteria</taxon>
        <taxon>Pseudomonadati</taxon>
        <taxon>Bacteroidota</taxon>
        <taxon>Sphingobacteriia</taxon>
        <taxon>Sphingobacteriales</taxon>
        <taxon>Sphingobacteriaceae</taxon>
        <taxon>Sphingobacterium</taxon>
    </lineage>
</organism>
<accession>A0ABV0BTA6</accession>
<keyword evidence="1" id="KW-0378">Hydrolase</keyword>
<dbReference type="SUPFAM" id="SSF51556">
    <property type="entry name" value="Metallo-dependent hydrolases"/>
    <property type="match status" value="1"/>
</dbReference>
<protein>
    <submittedName>
        <fullName evidence="1">Membrane dipeptidase</fullName>
        <ecNumber evidence="1">3.4.13.-</ecNumber>
    </submittedName>
</protein>
<dbReference type="EMBL" id="JBDJNQ010000004">
    <property type="protein sequence ID" value="MEN5377779.1"/>
    <property type="molecule type" value="Genomic_DNA"/>
</dbReference>
<sequence>MKKQRLIFDAHLDLSMNAMEWNRDLRLPIAELNSREQGMNDKPDRGNATVSFGELKRGNIGLVVATQIARYVEKGSSLPGWYSPEQAWAQTQGQLAWYRAMEKDGHMRMIKTKTDLEEHIILWNDETNKSNKPIGFLLSLEGADSLIDLSYLEYAYEQGLRAVGPAHYGPGRYANGTDSNGRLNAKGIALLREMERLNVILDATHLNDDAFWDAMDRFNGPIWASHNNCRALVDHNRQFSDDMIKILISKKAVIGVALDAWMMVPRWVRGVSDPKTMNCSLEVMANHIDHICQLAGNTNHVGVGSDLDGAFGKEQCPYDLKTIADMQLVFDILSQRGYSEDALDKIAHSNWINFLRNCL</sequence>
<dbReference type="InterPro" id="IPR032466">
    <property type="entry name" value="Metal_Hydrolase"/>
</dbReference>
<name>A0ABV0BTA6_9SPHI</name>
<dbReference type="PANTHER" id="PTHR10443">
    <property type="entry name" value="MICROSOMAL DIPEPTIDASE"/>
    <property type="match status" value="1"/>
</dbReference>
<evidence type="ECO:0000313" key="1">
    <source>
        <dbReference type="EMBL" id="MEN5377779.1"/>
    </source>
</evidence>
<dbReference type="PROSITE" id="PS51365">
    <property type="entry name" value="RENAL_DIPEPTIDASE_2"/>
    <property type="match status" value="1"/>
</dbReference>
<dbReference type="Pfam" id="PF01244">
    <property type="entry name" value="Peptidase_M19"/>
    <property type="match status" value="1"/>
</dbReference>
<dbReference type="EC" id="3.4.13.-" evidence="1"/>
<comment type="caution">
    <text evidence="1">The sequence shown here is derived from an EMBL/GenBank/DDBJ whole genome shotgun (WGS) entry which is preliminary data.</text>
</comment>